<reference evidence="6 7" key="1">
    <citation type="submission" date="2019-02" db="EMBL/GenBank/DDBJ databases">
        <title>Kribbella capetownensis sp. nov. and Kribbella speibonae sp. nov., isolated from soil.</title>
        <authorList>
            <person name="Curtis S.M."/>
            <person name="Norton I."/>
            <person name="Everest G.J."/>
            <person name="Meyers P.R."/>
        </authorList>
    </citation>
    <scope>NUCLEOTIDE SEQUENCE [LARGE SCALE GENOMIC DNA]</scope>
    <source>
        <strain evidence="6 7">YM53</strain>
    </source>
</reference>
<evidence type="ECO:0000256" key="4">
    <source>
        <dbReference type="ARBA" id="ARBA00023136"/>
    </source>
</evidence>
<keyword evidence="7" id="KW-1185">Reference proteome</keyword>
<feature type="region of interest" description="Disordered" evidence="5">
    <location>
        <begin position="1"/>
        <end position="124"/>
    </location>
</feature>
<dbReference type="InterPro" id="IPR007343">
    <property type="entry name" value="Uncharacterised_pept_Zn_put"/>
</dbReference>
<proteinExistence type="predicted"/>
<keyword evidence="4" id="KW-0472">Membrane</keyword>
<dbReference type="EMBL" id="SJKD01000007">
    <property type="protein sequence ID" value="TCC46028.1"/>
    <property type="molecule type" value="Genomic_DNA"/>
</dbReference>
<feature type="compositionally biased region" description="Low complexity" evidence="5">
    <location>
        <begin position="86"/>
        <end position="97"/>
    </location>
</feature>
<dbReference type="OrthoDB" id="3508456at2"/>
<dbReference type="PANTHER" id="PTHR30168">
    <property type="entry name" value="PUTATIVE MEMBRANE PROTEIN YPFJ"/>
    <property type="match status" value="1"/>
</dbReference>
<gene>
    <name evidence="6" type="ORF">E0H75_30475</name>
</gene>
<dbReference type="PANTHER" id="PTHR30168:SF0">
    <property type="entry name" value="INNER MEMBRANE PROTEIN"/>
    <property type="match status" value="1"/>
</dbReference>
<evidence type="ECO:0000256" key="3">
    <source>
        <dbReference type="ARBA" id="ARBA00022989"/>
    </source>
</evidence>
<dbReference type="GO" id="GO:0016020">
    <property type="term" value="C:membrane"/>
    <property type="evidence" value="ECO:0007669"/>
    <property type="project" value="UniProtKB-SubCell"/>
</dbReference>
<comment type="caution">
    <text evidence="6">The sequence shown here is derived from an EMBL/GenBank/DDBJ whole genome shotgun (WGS) entry which is preliminary data.</text>
</comment>
<organism evidence="6 7">
    <name type="scientific">Kribbella capetownensis</name>
    <dbReference type="NCBI Taxonomy" id="1572659"/>
    <lineage>
        <taxon>Bacteria</taxon>
        <taxon>Bacillati</taxon>
        <taxon>Actinomycetota</taxon>
        <taxon>Actinomycetes</taxon>
        <taxon>Propionibacteriales</taxon>
        <taxon>Kribbellaceae</taxon>
        <taxon>Kribbella</taxon>
    </lineage>
</organism>
<evidence type="ECO:0000313" key="7">
    <source>
        <dbReference type="Proteomes" id="UP000293342"/>
    </source>
</evidence>
<comment type="subcellular location">
    <subcellularLocation>
        <location evidence="1">Membrane</location>
        <topology evidence="1">Single-pass membrane protein</topology>
    </subcellularLocation>
</comment>
<evidence type="ECO:0000313" key="6">
    <source>
        <dbReference type="EMBL" id="TCC46028.1"/>
    </source>
</evidence>
<dbReference type="RefSeq" id="WP_131517113.1">
    <property type="nucleotide sequence ID" value="NZ_SJKD01000007.1"/>
</dbReference>
<dbReference type="AlphaFoldDB" id="A0A4R0JME8"/>
<dbReference type="Proteomes" id="UP000293342">
    <property type="component" value="Unassembled WGS sequence"/>
</dbReference>
<name>A0A4R0JME8_9ACTN</name>
<evidence type="ECO:0008006" key="8">
    <source>
        <dbReference type="Google" id="ProtNLM"/>
    </source>
</evidence>
<evidence type="ECO:0000256" key="5">
    <source>
        <dbReference type="SAM" id="MobiDB-lite"/>
    </source>
</evidence>
<evidence type="ECO:0000256" key="1">
    <source>
        <dbReference type="ARBA" id="ARBA00004167"/>
    </source>
</evidence>
<keyword evidence="3" id="KW-1133">Transmembrane helix</keyword>
<sequence>MPEEHPDGAGAPEPGHFMPGGAGDALPDGSRAGLRPLTLSRRLPGSLGKARELHGTVNPAARRKAQPLPTDPDAAGGYGAPPPAPLAGAPLTPLTGTRRPGGSRPVGWHSPASRSGAQFSADAPLVKPPRHYSKAIITTLSVLVVIMLTGATIGGFKLIDSYDNPVANPLARPSVKNTEPPLPVPPDPTVTVTAPVVPDLVRLQKNEIYKAGKVASVACKEPAIKPNSQSAILKYYKALLPCLNQAWAPVIKKAGYEFRAPKVVLQSGTIVASSCAGEENVAYYCPYDESINISWKNDLKNYRSDALGARVWMLDTMAHEYGHHVQNLTEMLTAASSREGWAKTKAEELEWSRRTELQAGCLGAAFLGANKKPLGLKGTKLEVWEYETQHSGDEYNPKKIRDHGSRKNHWVWGQPAFKSASPASCNTFTAPAAKVS</sequence>
<dbReference type="Pfam" id="PF04228">
    <property type="entry name" value="Zn_peptidase"/>
    <property type="match status" value="1"/>
</dbReference>
<protein>
    <recommendedName>
        <fullName evidence="8">Neutral zinc metallopeptidase</fullName>
    </recommendedName>
</protein>
<keyword evidence="2" id="KW-0812">Transmembrane</keyword>
<evidence type="ECO:0000256" key="2">
    <source>
        <dbReference type="ARBA" id="ARBA00022692"/>
    </source>
</evidence>
<accession>A0A4R0JME8</accession>